<dbReference type="CDD" id="cd00200">
    <property type="entry name" value="WD40"/>
    <property type="match status" value="2"/>
</dbReference>
<name>A0A0D0BMB7_9AGAR</name>
<dbReference type="InterPro" id="IPR019775">
    <property type="entry name" value="WD40_repeat_CS"/>
</dbReference>
<dbReference type="InterPro" id="IPR056884">
    <property type="entry name" value="NPHP3-like_N"/>
</dbReference>
<dbReference type="SUPFAM" id="SSF50978">
    <property type="entry name" value="WD40 repeat-like"/>
    <property type="match status" value="2"/>
</dbReference>
<dbReference type="OrthoDB" id="538223at2759"/>
<feature type="repeat" description="WD" evidence="3">
    <location>
        <begin position="790"/>
        <end position="831"/>
    </location>
</feature>
<evidence type="ECO:0000313" key="6">
    <source>
        <dbReference type="EMBL" id="KIK50569.1"/>
    </source>
</evidence>
<evidence type="ECO:0000259" key="5">
    <source>
        <dbReference type="PROSITE" id="PS50837"/>
    </source>
</evidence>
<keyword evidence="7" id="KW-1185">Reference proteome</keyword>
<evidence type="ECO:0000256" key="3">
    <source>
        <dbReference type="PROSITE-ProRule" id="PRU00221"/>
    </source>
</evidence>
<dbReference type="PROSITE" id="PS50837">
    <property type="entry name" value="NACHT"/>
    <property type="match status" value="1"/>
</dbReference>
<protein>
    <recommendedName>
        <fullName evidence="5">NACHT domain-containing protein</fullName>
    </recommendedName>
</protein>
<feature type="coiled-coil region" evidence="4">
    <location>
        <begin position="7"/>
        <end position="34"/>
    </location>
</feature>
<dbReference type="SUPFAM" id="SSF52540">
    <property type="entry name" value="P-loop containing nucleoside triphosphate hydrolases"/>
    <property type="match status" value="1"/>
</dbReference>
<evidence type="ECO:0000256" key="4">
    <source>
        <dbReference type="SAM" id="Coils"/>
    </source>
</evidence>
<keyword evidence="1 3" id="KW-0853">WD repeat</keyword>
<feature type="repeat" description="WD" evidence="3">
    <location>
        <begin position="832"/>
        <end position="873"/>
    </location>
</feature>
<feature type="repeat" description="WD" evidence="3">
    <location>
        <begin position="958"/>
        <end position="999"/>
    </location>
</feature>
<feature type="repeat" description="WD" evidence="3">
    <location>
        <begin position="1000"/>
        <end position="1041"/>
    </location>
</feature>
<dbReference type="InterPro" id="IPR027417">
    <property type="entry name" value="P-loop_NTPase"/>
</dbReference>
<evidence type="ECO:0000256" key="1">
    <source>
        <dbReference type="ARBA" id="ARBA00022574"/>
    </source>
</evidence>
<dbReference type="SMART" id="SM00320">
    <property type="entry name" value="WD40"/>
    <property type="match status" value="14"/>
</dbReference>
<dbReference type="Gene3D" id="3.40.50.300">
    <property type="entry name" value="P-loop containing nucleotide triphosphate hydrolases"/>
    <property type="match status" value="1"/>
</dbReference>
<keyword evidence="2" id="KW-0677">Repeat</keyword>
<accession>A0A0D0BMB7</accession>
<evidence type="ECO:0000256" key="2">
    <source>
        <dbReference type="ARBA" id="ARBA00022737"/>
    </source>
</evidence>
<keyword evidence="4" id="KW-0175">Coiled coil</keyword>
<dbReference type="Pfam" id="PF24883">
    <property type="entry name" value="NPHP3_N"/>
    <property type="match status" value="1"/>
</dbReference>
<dbReference type="InterPro" id="IPR001680">
    <property type="entry name" value="WD40_rpt"/>
</dbReference>
<dbReference type="PRINTS" id="PR00320">
    <property type="entry name" value="GPROTEINBRPT"/>
</dbReference>
<dbReference type="PROSITE" id="PS50082">
    <property type="entry name" value="WD_REPEATS_2"/>
    <property type="match status" value="14"/>
</dbReference>
<dbReference type="InterPro" id="IPR020472">
    <property type="entry name" value="WD40_PAC1"/>
</dbReference>
<evidence type="ECO:0000313" key="7">
    <source>
        <dbReference type="Proteomes" id="UP000053593"/>
    </source>
</evidence>
<feature type="repeat" description="WD" evidence="3">
    <location>
        <begin position="1126"/>
        <end position="1167"/>
    </location>
</feature>
<feature type="repeat" description="WD" evidence="3">
    <location>
        <begin position="622"/>
        <end position="663"/>
    </location>
</feature>
<feature type="repeat" description="WD" evidence="3">
    <location>
        <begin position="748"/>
        <end position="789"/>
    </location>
</feature>
<feature type="repeat" description="WD" evidence="3">
    <location>
        <begin position="1168"/>
        <end position="1209"/>
    </location>
</feature>
<dbReference type="PROSITE" id="PS50294">
    <property type="entry name" value="WD_REPEATS_REGION"/>
    <property type="match status" value="14"/>
</dbReference>
<proteinExistence type="predicted"/>
<feature type="repeat" description="WD" evidence="3">
    <location>
        <begin position="874"/>
        <end position="906"/>
    </location>
</feature>
<dbReference type="HOGENOM" id="CLU_000288_6_3_1"/>
<dbReference type="PANTHER" id="PTHR19879:SF9">
    <property type="entry name" value="TRANSCRIPTION INITIATION FACTOR TFIID SUBUNIT 5"/>
    <property type="match status" value="1"/>
</dbReference>
<dbReference type="InterPro" id="IPR007111">
    <property type="entry name" value="NACHT_NTPase"/>
</dbReference>
<dbReference type="InterPro" id="IPR015943">
    <property type="entry name" value="WD40/YVTN_repeat-like_dom_sf"/>
</dbReference>
<dbReference type="InterPro" id="IPR036322">
    <property type="entry name" value="WD40_repeat_dom_sf"/>
</dbReference>
<dbReference type="EMBL" id="KN834895">
    <property type="protein sequence ID" value="KIK50569.1"/>
    <property type="molecule type" value="Genomic_DNA"/>
</dbReference>
<dbReference type="SMART" id="SM00564">
    <property type="entry name" value="PQQ"/>
    <property type="match status" value="8"/>
</dbReference>
<feature type="repeat" description="WD" evidence="3">
    <location>
        <begin position="916"/>
        <end position="957"/>
    </location>
</feature>
<gene>
    <name evidence="6" type="ORF">GYMLUDRAFT_985714</name>
</gene>
<feature type="repeat" description="WD" evidence="3">
    <location>
        <begin position="664"/>
        <end position="705"/>
    </location>
</feature>
<reference evidence="6 7" key="1">
    <citation type="submission" date="2014-04" db="EMBL/GenBank/DDBJ databases">
        <title>Evolutionary Origins and Diversification of the Mycorrhizal Mutualists.</title>
        <authorList>
            <consortium name="DOE Joint Genome Institute"/>
            <consortium name="Mycorrhizal Genomics Consortium"/>
            <person name="Kohler A."/>
            <person name="Kuo A."/>
            <person name="Nagy L.G."/>
            <person name="Floudas D."/>
            <person name="Copeland A."/>
            <person name="Barry K.W."/>
            <person name="Cichocki N."/>
            <person name="Veneault-Fourrey C."/>
            <person name="LaButti K."/>
            <person name="Lindquist E.A."/>
            <person name="Lipzen A."/>
            <person name="Lundell T."/>
            <person name="Morin E."/>
            <person name="Murat C."/>
            <person name="Riley R."/>
            <person name="Ohm R."/>
            <person name="Sun H."/>
            <person name="Tunlid A."/>
            <person name="Henrissat B."/>
            <person name="Grigoriev I.V."/>
            <person name="Hibbett D.S."/>
            <person name="Martin F."/>
        </authorList>
    </citation>
    <scope>NUCLEOTIDE SEQUENCE [LARGE SCALE GENOMIC DNA]</scope>
    <source>
        <strain evidence="6 7">FD-317 M1</strain>
    </source>
</reference>
<feature type="repeat" description="WD" evidence="3">
    <location>
        <begin position="1084"/>
        <end position="1125"/>
    </location>
</feature>
<organism evidence="6 7">
    <name type="scientific">Collybiopsis luxurians FD-317 M1</name>
    <dbReference type="NCBI Taxonomy" id="944289"/>
    <lineage>
        <taxon>Eukaryota</taxon>
        <taxon>Fungi</taxon>
        <taxon>Dikarya</taxon>
        <taxon>Basidiomycota</taxon>
        <taxon>Agaricomycotina</taxon>
        <taxon>Agaricomycetes</taxon>
        <taxon>Agaricomycetidae</taxon>
        <taxon>Agaricales</taxon>
        <taxon>Marasmiineae</taxon>
        <taxon>Omphalotaceae</taxon>
        <taxon>Collybiopsis</taxon>
        <taxon>Collybiopsis luxurians</taxon>
    </lineage>
</organism>
<dbReference type="PANTHER" id="PTHR19879">
    <property type="entry name" value="TRANSCRIPTION INITIATION FACTOR TFIID"/>
    <property type="match status" value="1"/>
</dbReference>
<feature type="repeat" description="WD" evidence="3">
    <location>
        <begin position="1042"/>
        <end position="1083"/>
    </location>
</feature>
<dbReference type="Pfam" id="PF00400">
    <property type="entry name" value="WD40"/>
    <property type="match status" value="14"/>
</dbReference>
<dbReference type="InterPro" id="IPR018391">
    <property type="entry name" value="PQQ_b-propeller_rpt"/>
</dbReference>
<dbReference type="PROSITE" id="PS00678">
    <property type="entry name" value="WD_REPEATS_1"/>
    <property type="match status" value="5"/>
</dbReference>
<feature type="repeat" description="WD" evidence="3">
    <location>
        <begin position="706"/>
        <end position="747"/>
    </location>
</feature>
<sequence length="1335" mass="146988">MKQGYNASEMKAKVQAIINELERERNKLQTFLNLSLKQEIKWQSMLQEWPRAPNADHYSSNREGCTLGTRTDILNRLKSWVSDSTVSCPPIFWICGMAGTGKSTIAKSICEYYSDKNRDCKLGASFFCSRQLPELRAQMNVIPTIAYGMSIKFSAFKDAFTSVDQEEFKNINRHVVNLLVDPWKKIAQINSVKWLVVLDALDELEGEGGYHILQQLIEKVPGMHGLKILVTSRPDHDIVKVCKEPLSKTICHLEDVEESMALQDITTFINTKLAHLLPNWKAELNQLAEQCGGLFIYAATAVRYISGNPKSKVPMKNQKQAGQLKSLLRKPDIMLTKDSYIGILYQKILDEVLNTEGGDDARTLVSTIVCSREPLSVPILAKLSVKIGEEPDEMWVNNVVNALHAMTYIKDGAIYIYHKSFLDFFPKNWTAGQNIMLAENCMHIIQCGLHFNMCDIVSSFQLDFEVPNLQSKVQEKLGNELGYATQYWISHLVEQEASNSLLDSLVGLMESKILFWIEAMNLLQKKEDCYRNVRALQIWLNKAGTSLLNKKTLFIEAAATVDRLVKSFTQTTASLSTPHLYLSSLATEFATTPRATQWKNNFRNVPKVICTGVSNHGGEILQMQYGGPVRTVAFSPDGLKFVSGSNDGSVCIWDALTGEQLLQMEGHTDWVRSVAFSSNGSKVISGSHDRNVSLWNAETGEQEMIMNGHTDWVYSVAFSPDGRKVVSGSKDKTVHIWDVVTGNTIIEMAGHTDAVYSVAFSPDGVNIVSGSADETIGIWNASTGAELKLINGHSSEVWSVVFSLDGIRLVSGSADHSVCIWDAVTGDNLMKISGHISEVTSVAFTSDGSLVVSGSNDKTVRIWDAVTGEQLKQLDGHTDWINSVVLSPDGSKIMSGSDDETIRIWDAIIGDQPKSVDGHTGTVWSVAFSSDGSKVVSGSADRTICIWDALTGGKLKQMYGHTDEINSVCISSDGSRVVSGSDDKTVCIWDTVTGRQLKQMCGHSGRVWSVTFSLNGAKIVSGSADKSIRIWNAGTGEELKQVNGHTEGVRSVAFSSDESKIVSGSYDKTIRIWDAISGEQLKQMDGHTSYVLSVTFSFDGAMVVSGSSDHTVCIWDVELGERLQQIKGYADSVWAVAFSSDGSKIVSGSNDKTVCIWDAAAGEQLKVMVGHTDWVCSVAFSPDGSKIVSGSGDQTIRIWNAASGQQHKGETSHIDHILSTAPSSDHATNILSETQNEYGDRVHAQRDFGLPLISPSSPMNSSYAHWNANNRGWIQPYHSFEHRLMWLPPSLSYTVVTPNCLCIISHRGHTSVQFDWDCIGENWGKCYTPTTGSSD</sequence>
<feature type="domain" description="NACHT" evidence="5">
    <location>
        <begin position="90"/>
        <end position="235"/>
    </location>
</feature>
<dbReference type="Proteomes" id="UP000053593">
    <property type="component" value="Unassembled WGS sequence"/>
</dbReference>
<dbReference type="Gene3D" id="2.130.10.10">
    <property type="entry name" value="YVTN repeat-like/Quinoprotein amine dehydrogenase"/>
    <property type="match status" value="6"/>
</dbReference>